<evidence type="ECO:0000313" key="2">
    <source>
        <dbReference type="EMBL" id="CAE7566716.1"/>
    </source>
</evidence>
<dbReference type="Proteomes" id="UP000604046">
    <property type="component" value="Unassembled WGS sequence"/>
</dbReference>
<feature type="coiled-coil region" evidence="1">
    <location>
        <begin position="5"/>
        <end position="42"/>
    </location>
</feature>
<sequence length="404" mass="45453">MVFARRQLETEIASRAMDLEELKRQRKDRQSEEAAAAAAAEQSFVARRRELGNAKRAKKEALDGVLAAAEEEEQALRWQRARAEACHSNEAALHAALASERSIAQRCQVELQEAEQVLDERRAHLGLVEARQLGLQQQQEVAEADLRARYVQPSLLKASEAQLALLARQRGELQVSVAAKRDEERRAAEALASAESPERLHEQLLHEQARVDALTAEFHDADQQMDLLTGAVQETQEEAAARDVARAKRQGDWRRAEAEVLERLGDATAKEEAAEDMARALSEELDKLQQDSEQFDEDFAWLEGRVDEVRQHWSLADEAQAAELAAVETRSLRSAEEVEHQLASLSRSLGRELQKRGEVNSKIKAEMRRDQELLEGYRQEEAAVQDLVEGRDMLFFMATLGAPE</sequence>
<dbReference type="EMBL" id="CAJNDS010002694">
    <property type="protein sequence ID" value="CAE7566716.1"/>
    <property type="molecule type" value="Genomic_DNA"/>
</dbReference>
<dbReference type="OrthoDB" id="10662050at2759"/>
<dbReference type="AlphaFoldDB" id="A0A812UDK8"/>
<name>A0A812UDK8_9DINO</name>
<keyword evidence="3" id="KW-1185">Reference proteome</keyword>
<evidence type="ECO:0000313" key="3">
    <source>
        <dbReference type="Proteomes" id="UP000604046"/>
    </source>
</evidence>
<gene>
    <name evidence="2" type="ORF">SNAT2548_LOCUS32135</name>
</gene>
<evidence type="ECO:0000256" key="1">
    <source>
        <dbReference type="SAM" id="Coils"/>
    </source>
</evidence>
<proteinExistence type="predicted"/>
<reference evidence="2" key="1">
    <citation type="submission" date="2021-02" db="EMBL/GenBank/DDBJ databases">
        <authorList>
            <person name="Dougan E. K."/>
            <person name="Rhodes N."/>
            <person name="Thang M."/>
            <person name="Chan C."/>
        </authorList>
    </citation>
    <scope>NUCLEOTIDE SEQUENCE</scope>
</reference>
<protein>
    <submittedName>
        <fullName evidence="2">Uncharacterized protein</fullName>
    </submittedName>
</protein>
<accession>A0A812UDK8</accession>
<comment type="caution">
    <text evidence="2">The sequence shown here is derived from an EMBL/GenBank/DDBJ whole genome shotgun (WGS) entry which is preliminary data.</text>
</comment>
<keyword evidence="1" id="KW-0175">Coiled coil</keyword>
<organism evidence="2 3">
    <name type="scientific">Symbiodinium natans</name>
    <dbReference type="NCBI Taxonomy" id="878477"/>
    <lineage>
        <taxon>Eukaryota</taxon>
        <taxon>Sar</taxon>
        <taxon>Alveolata</taxon>
        <taxon>Dinophyceae</taxon>
        <taxon>Suessiales</taxon>
        <taxon>Symbiodiniaceae</taxon>
        <taxon>Symbiodinium</taxon>
    </lineage>
</organism>
<feature type="coiled-coil region" evidence="1">
    <location>
        <begin position="264"/>
        <end position="298"/>
    </location>
</feature>